<keyword evidence="3" id="KW-1185">Reference proteome</keyword>
<name>T1KUG2_TETUR</name>
<proteinExistence type="predicted"/>
<protein>
    <submittedName>
        <fullName evidence="2">Uncharacterized protein</fullName>
    </submittedName>
</protein>
<reference evidence="2" key="2">
    <citation type="submission" date="2015-06" db="UniProtKB">
        <authorList>
            <consortium name="EnsemblMetazoa"/>
        </authorList>
    </citation>
    <scope>IDENTIFICATION</scope>
</reference>
<dbReference type="HOGENOM" id="CLU_1181540_0_0_1"/>
<keyword evidence="1" id="KW-0472">Membrane</keyword>
<dbReference type="Proteomes" id="UP000015104">
    <property type="component" value="Unassembled WGS sequence"/>
</dbReference>
<evidence type="ECO:0000313" key="2">
    <source>
        <dbReference type="EnsemblMetazoa" id="tetur21g03323.1"/>
    </source>
</evidence>
<reference evidence="3" key="1">
    <citation type="submission" date="2011-08" db="EMBL/GenBank/DDBJ databases">
        <authorList>
            <person name="Rombauts S."/>
        </authorList>
    </citation>
    <scope>NUCLEOTIDE SEQUENCE</scope>
    <source>
        <strain evidence="3">London</strain>
    </source>
</reference>
<keyword evidence="1" id="KW-1133">Transmembrane helix</keyword>
<organism evidence="2 3">
    <name type="scientific">Tetranychus urticae</name>
    <name type="common">Two-spotted spider mite</name>
    <dbReference type="NCBI Taxonomy" id="32264"/>
    <lineage>
        <taxon>Eukaryota</taxon>
        <taxon>Metazoa</taxon>
        <taxon>Ecdysozoa</taxon>
        <taxon>Arthropoda</taxon>
        <taxon>Chelicerata</taxon>
        <taxon>Arachnida</taxon>
        <taxon>Acari</taxon>
        <taxon>Acariformes</taxon>
        <taxon>Trombidiformes</taxon>
        <taxon>Prostigmata</taxon>
        <taxon>Eleutherengona</taxon>
        <taxon>Raphignathae</taxon>
        <taxon>Tetranychoidea</taxon>
        <taxon>Tetranychidae</taxon>
        <taxon>Tetranychus</taxon>
    </lineage>
</organism>
<keyword evidence="1" id="KW-0812">Transmembrane</keyword>
<sequence length="320" mass="38611">MFTNNLLINLLVIPIVYSLVYHLFVQSVASDLVEVKLKDNSTLNKSDLQSIDSKLFKTFNYDKQSAGDQFNGNLKSERLTSFPKVMQTPAKQLVSSSSLSFKDDFKLNPIIVKNRYDDRQWKPDWSRSKTTKSPKYDKSWKVKDPWKLVKDSNWNDWSSTYRYKKGKKRNRNGLDAAKKWSRPVSDIYRLETSPIDKRPIGVYSGRPVPIKKIKSNWKSYPTKDYDSLRRLIRTKYMPIYWRYWKRGRKLRRPKRYHYFRRHQRTSIDDLRTLLWLDFVEPMGQWKFWHLFGSGIDAFWPMYIYDVDDEDDYDEDEHLYW</sequence>
<evidence type="ECO:0000256" key="1">
    <source>
        <dbReference type="SAM" id="Phobius"/>
    </source>
</evidence>
<dbReference type="EnsemblMetazoa" id="tetur21g03323.1">
    <property type="protein sequence ID" value="tetur21g03323.1"/>
    <property type="gene ID" value="tetur21g03323"/>
</dbReference>
<accession>T1KUG2</accession>
<evidence type="ECO:0000313" key="3">
    <source>
        <dbReference type="Proteomes" id="UP000015104"/>
    </source>
</evidence>
<feature type="transmembrane region" description="Helical" evidence="1">
    <location>
        <begin position="6"/>
        <end position="24"/>
    </location>
</feature>
<dbReference type="EMBL" id="CAEY01000552">
    <property type="status" value="NOT_ANNOTATED_CDS"/>
    <property type="molecule type" value="Genomic_DNA"/>
</dbReference>
<dbReference type="AlphaFoldDB" id="T1KUG2"/>